<dbReference type="Pfam" id="PF22840">
    <property type="entry name" value="CATSPERG_NTD"/>
    <property type="match status" value="1"/>
</dbReference>
<accession>A0A8D2DS57</accession>
<protein>
    <recommendedName>
        <fullName evidence="1">CATSPERG N-terminal domain-containing protein</fullName>
    </recommendedName>
</protein>
<dbReference type="OrthoDB" id="9841839at2759"/>
<dbReference type="InterPro" id="IPR028246">
    <property type="entry name" value="CATSPERG"/>
</dbReference>
<organism evidence="2 3">
    <name type="scientific">Sciurus vulgaris</name>
    <name type="common">Eurasian red squirrel</name>
    <dbReference type="NCBI Taxonomy" id="55149"/>
    <lineage>
        <taxon>Eukaryota</taxon>
        <taxon>Metazoa</taxon>
        <taxon>Chordata</taxon>
        <taxon>Craniata</taxon>
        <taxon>Vertebrata</taxon>
        <taxon>Euteleostomi</taxon>
        <taxon>Mammalia</taxon>
        <taxon>Eutheria</taxon>
        <taxon>Euarchontoglires</taxon>
        <taxon>Glires</taxon>
        <taxon>Rodentia</taxon>
        <taxon>Sciuromorpha</taxon>
        <taxon>Sciuridae</taxon>
        <taxon>Sciurinae</taxon>
        <taxon>Sciurini</taxon>
        <taxon>Sciurus</taxon>
    </lineage>
</organism>
<evidence type="ECO:0000313" key="2">
    <source>
        <dbReference type="Ensembl" id="ENSSVLP00005028878.1"/>
    </source>
</evidence>
<evidence type="ECO:0000259" key="1">
    <source>
        <dbReference type="Pfam" id="PF22840"/>
    </source>
</evidence>
<reference evidence="2" key="1">
    <citation type="submission" date="2025-08" db="UniProtKB">
        <authorList>
            <consortium name="Ensembl"/>
        </authorList>
    </citation>
    <scope>IDENTIFICATION</scope>
</reference>
<dbReference type="GO" id="GO:0097228">
    <property type="term" value="C:sperm principal piece"/>
    <property type="evidence" value="ECO:0007669"/>
    <property type="project" value="InterPro"/>
</dbReference>
<dbReference type="InterPro" id="IPR053872">
    <property type="entry name" value="CATSPERG_N"/>
</dbReference>
<reference evidence="2" key="2">
    <citation type="submission" date="2025-09" db="UniProtKB">
        <authorList>
            <consortium name="Ensembl"/>
        </authorList>
    </citation>
    <scope>IDENTIFICATION</scope>
</reference>
<dbReference type="Ensembl" id="ENSSVLT00005032091.1">
    <property type="protein sequence ID" value="ENSSVLP00005028878.1"/>
    <property type="gene ID" value="ENSSVLG00005022799.1"/>
</dbReference>
<proteinExistence type="predicted"/>
<dbReference type="PANTHER" id="PTHR14327">
    <property type="entry name" value="CATION CHANNEL SPERM-ASSOCIATED PROTEIN SUBUNIT GAMMA"/>
    <property type="match status" value="1"/>
</dbReference>
<dbReference type="Proteomes" id="UP000694564">
    <property type="component" value="Chromosome 17"/>
</dbReference>
<evidence type="ECO:0000313" key="3">
    <source>
        <dbReference type="Proteomes" id="UP000694564"/>
    </source>
</evidence>
<keyword evidence="3" id="KW-1185">Reference proteome</keyword>
<dbReference type="GeneTree" id="ENSGT00390000014139"/>
<feature type="domain" description="CATSPERG N-terminal" evidence="1">
    <location>
        <begin position="44"/>
        <end position="110"/>
    </location>
</feature>
<name>A0A8D2DS57_SCIVU</name>
<dbReference type="PANTHER" id="PTHR14327:SF1">
    <property type="entry name" value="CATION CHANNEL SPERM-ASSOCIATED AUXILIARY SUBUNIT GAMMA"/>
    <property type="match status" value="1"/>
</dbReference>
<sequence>RCGAMSPASPVWLRVRVLRVLWALLAVLPWPWKLWALIHNFQECTWQVALNKFQRVGENLESDRFLHQEPVDTVRNVFNMLVDSPIDWRERYLGFPYYLKINYSCHGQVSGCSEGLPDSVSRNFSVFNYLFIYLLDWGLNLGATEPYPQSFLFF</sequence>
<dbReference type="GO" id="GO:0036128">
    <property type="term" value="C:CatSper complex"/>
    <property type="evidence" value="ECO:0007669"/>
    <property type="project" value="InterPro"/>
</dbReference>
<dbReference type="AlphaFoldDB" id="A0A8D2DS57"/>